<protein>
    <submittedName>
        <fullName evidence="1">Uncharacterized protein</fullName>
    </submittedName>
</protein>
<dbReference type="AlphaFoldDB" id="A0A7W9V0K2"/>
<keyword evidence="2" id="KW-1185">Reference proteome</keyword>
<comment type="caution">
    <text evidence="1">The sequence shown here is derived from an EMBL/GenBank/DDBJ whole genome shotgun (WGS) entry which is preliminary data.</text>
</comment>
<reference evidence="1 2" key="1">
    <citation type="submission" date="2020-08" db="EMBL/GenBank/DDBJ databases">
        <title>Genomic Encyclopedia of Type Strains, Phase III (KMG-III): the genomes of soil and plant-associated and newly described type strains.</title>
        <authorList>
            <person name="Whitman W."/>
        </authorList>
    </citation>
    <scope>NUCLEOTIDE SEQUENCE [LARGE SCALE GENOMIC DNA]</scope>
    <source>
        <strain evidence="1 2">CECT 8305</strain>
    </source>
</reference>
<dbReference type="EMBL" id="JACHJL010000009">
    <property type="protein sequence ID" value="MBB5936839.1"/>
    <property type="molecule type" value="Genomic_DNA"/>
</dbReference>
<evidence type="ECO:0000313" key="1">
    <source>
        <dbReference type="EMBL" id="MBB5936839.1"/>
    </source>
</evidence>
<dbReference type="Proteomes" id="UP000588098">
    <property type="component" value="Unassembled WGS sequence"/>
</dbReference>
<gene>
    <name evidence="1" type="ORF">FHS42_003916</name>
</gene>
<evidence type="ECO:0000313" key="2">
    <source>
        <dbReference type="Proteomes" id="UP000588098"/>
    </source>
</evidence>
<sequence>MGCLGAGASELCVTGVGRDRGGAGVLRKSVELAGSAWLEVRG</sequence>
<accession>A0A7W9V0K2</accession>
<proteinExistence type="predicted"/>
<name>A0A7W9V0K2_9ACTN</name>
<organism evidence="1 2">
    <name type="scientific">Streptomyces zagrosensis</name>
    <dbReference type="NCBI Taxonomy" id="1042984"/>
    <lineage>
        <taxon>Bacteria</taxon>
        <taxon>Bacillati</taxon>
        <taxon>Actinomycetota</taxon>
        <taxon>Actinomycetes</taxon>
        <taxon>Kitasatosporales</taxon>
        <taxon>Streptomycetaceae</taxon>
        <taxon>Streptomyces</taxon>
    </lineage>
</organism>